<sequence>MSPKAPTWGEPAAVQTAAASSIASHSLSGPRCSTTHPPRLGGPDDVADVVAFLASHAARWVTGQIIDASGGLFLGPRA</sequence>
<keyword evidence="3" id="KW-1185">Reference proteome</keyword>
<reference evidence="2 3" key="1">
    <citation type="submission" date="2024-10" db="EMBL/GenBank/DDBJ databases">
        <title>The Natural Products Discovery Center: Release of the First 8490 Sequenced Strains for Exploring Actinobacteria Biosynthetic Diversity.</title>
        <authorList>
            <person name="Kalkreuter E."/>
            <person name="Kautsar S.A."/>
            <person name="Yang D."/>
            <person name="Bader C.D."/>
            <person name="Teijaro C.N."/>
            <person name="Fluegel L."/>
            <person name="Davis C.M."/>
            <person name="Simpson J.R."/>
            <person name="Lauterbach L."/>
            <person name="Steele A.D."/>
            <person name="Gui C."/>
            <person name="Meng S."/>
            <person name="Li G."/>
            <person name="Viehrig K."/>
            <person name="Ye F."/>
            <person name="Su P."/>
            <person name="Kiefer A.F."/>
            <person name="Nichols A."/>
            <person name="Cepeda A.J."/>
            <person name="Yan W."/>
            <person name="Fan B."/>
            <person name="Jiang Y."/>
            <person name="Adhikari A."/>
            <person name="Zheng C.-J."/>
            <person name="Schuster L."/>
            <person name="Cowan T.M."/>
            <person name="Smanski M.J."/>
            <person name="Chevrette M.G."/>
            <person name="De Carvalho L.P.S."/>
            <person name="Shen B."/>
        </authorList>
    </citation>
    <scope>NUCLEOTIDE SEQUENCE [LARGE SCALE GENOMIC DNA]</scope>
    <source>
        <strain evidence="2 3">NPDC017990</strain>
    </source>
</reference>
<feature type="region of interest" description="Disordered" evidence="1">
    <location>
        <begin position="24"/>
        <end position="43"/>
    </location>
</feature>
<protein>
    <submittedName>
        <fullName evidence="2">SDR family oxidoreductase</fullName>
    </submittedName>
</protein>
<proteinExistence type="predicted"/>
<gene>
    <name evidence="2" type="ORF">ACH4F9_07350</name>
</gene>
<evidence type="ECO:0000313" key="2">
    <source>
        <dbReference type="EMBL" id="MFH8544806.1"/>
    </source>
</evidence>
<accession>A0ABW7QIM0</accession>
<name>A0ABW7QIM0_9ACTN</name>
<organism evidence="2 3">
    <name type="scientific">Streptomyces longisporoflavus</name>
    <dbReference type="NCBI Taxonomy" id="28044"/>
    <lineage>
        <taxon>Bacteria</taxon>
        <taxon>Bacillati</taxon>
        <taxon>Actinomycetota</taxon>
        <taxon>Actinomycetes</taxon>
        <taxon>Kitasatosporales</taxon>
        <taxon>Streptomycetaceae</taxon>
        <taxon>Streptomyces</taxon>
    </lineage>
</organism>
<dbReference type="Pfam" id="PF13561">
    <property type="entry name" value="adh_short_C2"/>
    <property type="match status" value="1"/>
</dbReference>
<dbReference type="RefSeq" id="WP_397708973.1">
    <property type="nucleotide sequence ID" value="NZ_JBIRGN010000001.1"/>
</dbReference>
<comment type="caution">
    <text evidence="2">The sequence shown here is derived from an EMBL/GenBank/DDBJ whole genome shotgun (WGS) entry which is preliminary data.</text>
</comment>
<evidence type="ECO:0000313" key="3">
    <source>
        <dbReference type="Proteomes" id="UP001610818"/>
    </source>
</evidence>
<dbReference type="EMBL" id="JBIRGQ010000001">
    <property type="protein sequence ID" value="MFH8544806.1"/>
    <property type="molecule type" value="Genomic_DNA"/>
</dbReference>
<dbReference type="InterPro" id="IPR002347">
    <property type="entry name" value="SDR_fam"/>
</dbReference>
<dbReference type="Proteomes" id="UP001610818">
    <property type="component" value="Unassembled WGS sequence"/>
</dbReference>
<dbReference type="InterPro" id="IPR036291">
    <property type="entry name" value="NAD(P)-bd_dom_sf"/>
</dbReference>
<dbReference type="Gene3D" id="3.40.50.720">
    <property type="entry name" value="NAD(P)-binding Rossmann-like Domain"/>
    <property type="match status" value="1"/>
</dbReference>
<evidence type="ECO:0000256" key="1">
    <source>
        <dbReference type="SAM" id="MobiDB-lite"/>
    </source>
</evidence>
<dbReference type="SUPFAM" id="SSF51735">
    <property type="entry name" value="NAD(P)-binding Rossmann-fold domains"/>
    <property type="match status" value="1"/>
</dbReference>